<reference evidence="2" key="1">
    <citation type="journal article" date="2014" name="Proc. Natl. Acad. Sci. U.S.A.">
        <title>Extensive sampling of basidiomycete genomes demonstrates inadequacy of the white-rot/brown-rot paradigm for wood decay fungi.</title>
        <authorList>
            <person name="Riley R."/>
            <person name="Salamov A.A."/>
            <person name="Brown D.W."/>
            <person name="Nagy L.G."/>
            <person name="Floudas D."/>
            <person name="Held B.W."/>
            <person name="Levasseur A."/>
            <person name="Lombard V."/>
            <person name="Morin E."/>
            <person name="Otillar R."/>
            <person name="Lindquist E.A."/>
            <person name="Sun H."/>
            <person name="LaButti K.M."/>
            <person name="Schmutz J."/>
            <person name="Jabbour D."/>
            <person name="Luo H."/>
            <person name="Baker S.E."/>
            <person name="Pisabarro A.G."/>
            <person name="Walton J.D."/>
            <person name="Blanchette R.A."/>
            <person name="Henrissat B."/>
            <person name="Martin F."/>
            <person name="Cullen D."/>
            <person name="Hibbett D.S."/>
            <person name="Grigoriev I.V."/>
        </authorList>
    </citation>
    <scope>NUCLEOTIDE SEQUENCE [LARGE SCALE GENOMIC DNA]</scope>
    <source>
        <strain evidence="2">FD-172 SS1</strain>
    </source>
</reference>
<accession>A0A067M762</accession>
<dbReference type="Proteomes" id="UP000027195">
    <property type="component" value="Unassembled WGS sequence"/>
</dbReference>
<evidence type="ECO:0000313" key="1">
    <source>
        <dbReference type="EMBL" id="KDQ07712.1"/>
    </source>
</evidence>
<dbReference type="OrthoDB" id="2393824at2759"/>
<keyword evidence="2" id="KW-1185">Reference proteome</keyword>
<organism evidence="1 2">
    <name type="scientific">Botryobasidium botryosum (strain FD-172 SS1)</name>
    <dbReference type="NCBI Taxonomy" id="930990"/>
    <lineage>
        <taxon>Eukaryota</taxon>
        <taxon>Fungi</taxon>
        <taxon>Dikarya</taxon>
        <taxon>Basidiomycota</taxon>
        <taxon>Agaricomycotina</taxon>
        <taxon>Agaricomycetes</taxon>
        <taxon>Cantharellales</taxon>
        <taxon>Botryobasidiaceae</taxon>
        <taxon>Botryobasidium</taxon>
    </lineage>
</organism>
<gene>
    <name evidence="1" type="ORF">BOTBODRAFT_596130</name>
</gene>
<proteinExistence type="predicted"/>
<protein>
    <submittedName>
        <fullName evidence="1">Uncharacterized protein</fullName>
    </submittedName>
</protein>
<dbReference type="HOGENOM" id="CLU_1147025_0_0_1"/>
<dbReference type="EMBL" id="KL198102">
    <property type="protein sequence ID" value="KDQ07712.1"/>
    <property type="molecule type" value="Genomic_DNA"/>
</dbReference>
<dbReference type="AlphaFoldDB" id="A0A067M762"/>
<sequence>MRDSLFTFIMRSAVLPVAIGSVRDQIGTSFTRFKPHDSLGPQSVLFDEPFALLSAANWFDRRLETTHTDLHGRREAFEDYLALYLSHALDSTTPLKEIFNFIETPPPWATLPANLVALSTPCSGTQCIWHPIEHSESESDSTSHPTNTPTPAVWAIRAKSAFETLEWLRDPRRVPFCSFELHSGSGIAFFVRLFDGVLLLVVVEAHIQIWSLTKGGDVAASAAAAAAKVLELPCTPSARLPN</sequence>
<evidence type="ECO:0000313" key="2">
    <source>
        <dbReference type="Proteomes" id="UP000027195"/>
    </source>
</evidence>
<name>A0A067M762_BOTB1</name>
<dbReference type="InParanoid" id="A0A067M762"/>